<protein>
    <submittedName>
        <fullName evidence="1">Uncharacterized protein</fullName>
    </submittedName>
</protein>
<dbReference type="Proteomes" id="UP000827872">
    <property type="component" value="Linkage Group LG08"/>
</dbReference>
<proteinExistence type="predicted"/>
<evidence type="ECO:0000313" key="2">
    <source>
        <dbReference type="Proteomes" id="UP000827872"/>
    </source>
</evidence>
<accession>A0ACB8F9I8</accession>
<evidence type="ECO:0000313" key="1">
    <source>
        <dbReference type="EMBL" id="KAH8001903.1"/>
    </source>
</evidence>
<keyword evidence="2" id="KW-1185">Reference proteome</keyword>
<reference evidence="1" key="1">
    <citation type="submission" date="2021-08" db="EMBL/GenBank/DDBJ databases">
        <title>The first chromosome-level gecko genome reveals the dynamic sex chromosomes of Neotropical dwarf geckos (Sphaerodactylidae: Sphaerodactylus).</title>
        <authorList>
            <person name="Pinto B.J."/>
            <person name="Keating S.E."/>
            <person name="Gamble T."/>
        </authorList>
    </citation>
    <scope>NUCLEOTIDE SEQUENCE</scope>
    <source>
        <strain evidence="1">TG3544</strain>
    </source>
</reference>
<dbReference type="EMBL" id="CM037621">
    <property type="protein sequence ID" value="KAH8001903.1"/>
    <property type="molecule type" value="Genomic_DNA"/>
</dbReference>
<gene>
    <name evidence="1" type="ORF">K3G42_018161</name>
</gene>
<sequence length="100" mass="11337">MAICTRPLSVNRRQQYNTSPRPGKAIHVLWKAVPLSISKHACVPLAATLRSIKRVSKFNTYLNLLPEYIHSLNYNIVLNCLFKLAIVYCPKVILGYSEPP</sequence>
<organism evidence="1 2">
    <name type="scientific">Sphaerodactylus townsendi</name>
    <dbReference type="NCBI Taxonomy" id="933632"/>
    <lineage>
        <taxon>Eukaryota</taxon>
        <taxon>Metazoa</taxon>
        <taxon>Chordata</taxon>
        <taxon>Craniata</taxon>
        <taxon>Vertebrata</taxon>
        <taxon>Euteleostomi</taxon>
        <taxon>Lepidosauria</taxon>
        <taxon>Squamata</taxon>
        <taxon>Bifurcata</taxon>
        <taxon>Gekkota</taxon>
        <taxon>Sphaerodactylidae</taxon>
        <taxon>Sphaerodactylus</taxon>
    </lineage>
</organism>
<name>A0ACB8F9I8_9SAUR</name>
<comment type="caution">
    <text evidence="1">The sequence shown here is derived from an EMBL/GenBank/DDBJ whole genome shotgun (WGS) entry which is preliminary data.</text>
</comment>